<protein>
    <submittedName>
        <fullName evidence="1">Uncharacterized protein</fullName>
    </submittedName>
</protein>
<comment type="caution">
    <text evidence="1">The sequence shown here is derived from an EMBL/GenBank/DDBJ whole genome shotgun (WGS) entry which is preliminary data.</text>
</comment>
<gene>
    <name evidence="1" type="ORF">NGRA_1078</name>
</gene>
<keyword evidence="2" id="KW-1185">Reference proteome</keyword>
<proteinExistence type="predicted"/>
<dbReference type="InterPro" id="IPR035979">
    <property type="entry name" value="RBD_domain_sf"/>
</dbReference>
<dbReference type="InterPro" id="IPR012677">
    <property type="entry name" value="Nucleotide-bd_a/b_plait_sf"/>
</dbReference>
<sequence length="150" mass="17476">MSFSFKILNLHKKIPFQDIYKLLAVFGEIEGFLALDTLFIFKFSSLKYDVLLLDNISLGGKRIKIEHITYHGEVDNLNRISKAIFFPRGDYDTEDIKNECIRYASVTKVSDKEGGVKVECSTEEDAQRIFYNVYGRFYKTKRIRCHLVSK</sequence>
<accession>A0A9P6GZQ0</accession>
<dbReference type="Gene3D" id="3.30.70.330">
    <property type="match status" value="1"/>
</dbReference>
<name>A0A9P6GZQ0_9MICR</name>
<evidence type="ECO:0000313" key="2">
    <source>
        <dbReference type="Proteomes" id="UP000740883"/>
    </source>
</evidence>
<dbReference type="EMBL" id="SBJO01000056">
    <property type="protein sequence ID" value="KAF9763750.1"/>
    <property type="molecule type" value="Genomic_DNA"/>
</dbReference>
<dbReference type="SUPFAM" id="SSF54928">
    <property type="entry name" value="RNA-binding domain, RBD"/>
    <property type="match status" value="1"/>
</dbReference>
<reference evidence="1 2" key="1">
    <citation type="journal article" date="2020" name="Genome Biol. Evol.">
        <title>Comparative genomics of strictly vertically transmitted, feminizing microsporidia endosymbionts of amphipod crustaceans.</title>
        <authorList>
            <person name="Cormier A."/>
            <person name="Chebbi M.A."/>
            <person name="Giraud I."/>
            <person name="Wattier R."/>
            <person name="Teixeira M."/>
            <person name="Gilbert C."/>
            <person name="Rigaud T."/>
            <person name="Cordaux R."/>
        </authorList>
    </citation>
    <scope>NUCLEOTIDE SEQUENCE [LARGE SCALE GENOMIC DNA]</scope>
    <source>
        <strain evidence="1 2">Ou3-Ou53</strain>
    </source>
</reference>
<dbReference type="GO" id="GO:0003676">
    <property type="term" value="F:nucleic acid binding"/>
    <property type="evidence" value="ECO:0007669"/>
    <property type="project" value="InterPro"/>
</dbReference>
<dbReference type="AlphaFoldDB" id="A0A9P6GZQ0"/>
<organism evidence="1 2">
    <name type="scientific">Nosema granulosis</name>
    <dbReference type="NCBI Taxonomy" id="83296"/>
    <lineage>
        <taxon>Eukaryota</taxon>
        <taxon>Fungi</taxon>
        <taxon>Fungi incertae sedis</taxon>
        <taxon>Microsporidia</taxon>
        <taxon>Nosematidae</taxon>
        <taxon>Nosema</taxon>
    </lineage>
</organism>
<dbReference type="Proteomes" id="UP000740883">
    <property type="component" value="Unassembled WGS sequence"/>
</dbReference>
<evidence type="ECO:0000313" key="1">
    <source>
        <dbReference type="EMBL" id="KAF9763750.1"/>
    </source>
</evidence>